<keyword evidence="2 6" id="KW-0805">Transcription regulation</keyword>
<gene>
    <name evidence="9" type="ORF">IFK94_07780</name>
</gene>
<keyword evidence="4 6" id="KW-0238">DNA-binding</keyword>
<dbReference type="EMBL" id="JACXWD010000020">
    <property type="protein sequence ID" value="MBD3868008.1"/>
    <property type="molecule type" value="Genomic_DNA"/>
</dbReference>
<comment type="similarity">
    <text evidence="1 6">Belongs to the sigma-70 factor family. ECF subfamily.</text>
</comment>
<dbReference type="InterPro" id="IPR013325">
    <property type="entry name" value="RNA_pol_sigma_r2"/>
</dbReference>
<dbReference type="InterPro" id="IPR000838">
    <property type="entry name" value="RNA_pol_sigma70_ECF_CS"/>
</dbReference>
<dbReference type="SUPFAM" id="SSF88946">
    <property type="entry name" value="Sigma2 domain of RNA polymerase sigma factors"/>
    <property type="match status" value="1"/>
</dbReference>
<evidence type="ECO:0000256" key="6">
    <source>
        <dbReference type="RuleBase" id="RU000716"/>
    </source>
</evidence>
<dbReference type="GO" id="GO:0003677">
    <property type="term" value="F:DNA binding"/>
    <property type="evidence" value="ECO:0007669"/>
    <property type="project" value="UniProtKB-KW"/>
</dbReference>
<evidence type="ECO:0000256" key="1">
    <source>
        <dbReference type="ARBA" id="ARBA00010641"/>
    </source>
</evidence>
<keyword evidence="5 6" id="KW-0804">Transcription</keyword>
<evidence type="ECO:0000259" key="8">
    <source>
        <dbReference type="Pfam" id="PF08281"/>
    </source>
</evidence>
<dbReference type="GO" id="GO:0006352">
    <property type="term" value="P:DNA-templated transcription initiation"/>
    <property type="evidence" value="ECO:0007669"/>
    <property type="project" value="InterPro"/>
</dbReference>
<dbReference type="GO" id="GO:0016987">
    <property type="term" value="F:sigma factor activity"/>
    <property type="evidence" value="ECO:0007669"/>
    <property type="project" value="UniProtKB-KW"/>
</dbReference>
<dbReference type="InterPro" id="IPR039425">
    <property type="entry name" value="RNA_pol_sigma-70-like"/>
</dbReference>
<dbReference type="InterPro" id="IPR014284">
    <property type="entry name" value="RNA_pol_sigma-70_dom"/>
</dbReference>
<dbReference type="Gene3D" id="1.10.10.10">
    <property type="entry name" value="Winged helix-like DNA-binding domain superfamily/Winged helix DNA-binding domain"/>
    <property type="match status" value="1"/>
</dbReference>
<proteinExistence type="inferred from homology"/>
<dbReference type="Gene3D" id="1.10.1740.10">
    <property type="match status" value="1"/>
</dbReference>
<dbReference type="Pfam" id="PF04542">
    <property type="entry name" value="Sigma70_r2"/>
    <property type="match status" value="1"/>
</dbReference>
<dbReference type="NCBIfam" id="TIGR02937">
    <property type="entry name" value="sigma70-ECF"/>
    <property type="match status" value="1"/>
</dbReference>
<dbReference type="SUPFAM" id="SSF88659">
    <property type="entry name" value="Sigma3 and sigma4 domains of RNA polymerase sigma factors"/>
    <property type="match status" value="1"/>
</dbReference>
<evidence type="ECO:0000256" key="4">
    <source>
        <dbReference type="ARBA" id="ARBA00023125"/>
    </source>
</evidence>
<dbReference type="PROSITE" id="PS01063">
    <property type="entry name" value="SIGMA70_ECF"/>
    <property type="match status" value="1"/>
</dbReference>
<evidence type="ECO:0000256" key="3">
    <source>
        <dbReference type="ARBA" id="ARBA00023082"/>
    </source>
</evidence>
<name>A0A8J7CLE6_9BACT</name>
<dbReference type="AlphaFoldDB" id="A0A8J7CLE6"/>
<dbReference type="InterPro" id="IPR013324">
    <property type="entry name" value="RNA_pol_sigma_r3/r4-like"/>
</dbReference>
<feature type="domain" description="RNA polymerase sigma factor 70 region 4 type 2" evidence="8">
    <location>
        <begin position="119"/>
        <end position="168"/>
    </location>
</feature>
<evidence type="ECO:0000313" key="9">
    <source>
        <dbReference type="EMBL" id="MBD3868008.1"/>
    </source>
</evidence>
<protein>
    <recommendedName>
        <fullName evidence="6">RNA polymerase sigma factor</fullName>
    </recommendedName>
</protein>
<dbReference type="Proteomes" id="UP000648239">
    <property type="component" value="Unassembled WGS sequence"/>
</dbReference>
<accession>A0A8J7CLE6</accession>
<feature type="domain" description="RNA polymerase sigma-70 region 2" evidence="7">
    <location>
        <begin position="18"/>
        <end position="83"/>
    </location>
</feature>
<dbReference type="InterPro" id="IPR036388">
    <property type="entry name" value="WH-like_DNA-bd_sf"/>
</dbReference>
<dbReference type="Pfam" id="PF08281">
    <property type="entry name" value="Sigma70_r4_2"/>
    <property type="match status" value="1"/>
</dbReference>
<evidence type="ECO:0000259" key="7">
    <source>
        <dbReference type="Pfam" id="PF04542"/>
    </source>
</evidence>
<comment type="caution">
    <text evidence="9">The sequence shown here is derived from an EMBL/GenBank/DDBJ whole genome shotgun (WGS) entry which is preliminary data.</text>
</comment>
<dbReference type="PANTHER" id="PTHR43133">
    <property type="entry name" value="RNA POLYMERASE ECF-TYPE SIGMA FACTO"/>
    <property type="match status" value="1"/>
</dbReference>
<evidence type="ECO:0000256" key="5">
    <source>
        <dbReference type="ARBA" id="ARBA00023163"/>
    </source>
</evidence>
<sequence>MEAAKSAPEGDMRAFERLVRLYEGRVKANCRHLTRSIDDAEDLTQEVFVKAFFGISRFEGRASFKTWIQRIKVNHCLNFLKKKEGKTFVPFGEPGEGEPEPAVEPVAEQQVESGEARQTIAVILDELPDTLRIPLVMCDVDQFSYQEIADTLGIGLSAAKMRIKRGREEFRKRFGSREQTVPAEG</sequence>
<reference evidence="9 10" key="1">
    <citation type="submission" date="2020-08" db="EMBL/GenBank/DDBJ databases">
        <title>Acidobacteriota in marine sediments use diverse sulfur dissimilation pathways.</title>
        <authorList>
            <person name="Wasmund K."/>
        </authorList>
    </citation>
    <scope>NUCLEOTIDE SEQUENCE [LARGE SCALE GENOMIC DNA]</scope>
    <source>
        <strain evidence="9">MAG AM4</strain>
    </source>
</reference>
<dbReference type="InterPro" id="IPR013249">
    <property type="entry name" value="RNA_pol_sigma70_r4_t2"/>
</dbReference>
<dbReference type="PANTHER" id="PTHR43133:SF8">
    <property type="entry name" value="RNA POLYMERASE SIGMA FACTOR HI_1459-RELATED"/>
    <property type="match status" value="1"/>
</dbReference>
<evidence type="ECO:0000313" key="10">
    <source>
        <dbReference type="Proteomes" id="UP000648239"/>
    </source>
</evidence>
<organism evidence="9 10">
    <name type="scientific">Candidatus Polarisedimenticola svalbardensis</name>
    <dbReference type="NCBI Taxonomy" id="2886004"/>
    <lineage>
        <taxon>Bacteria</taxon>
        <taxon>Pseudomonadati</taxon>
        <taxon>Acidobacteriota</taxon>
        <taxon>Candidatus Polarisedimenticolia</taxon>
        <taxon>Candidatus Polarisedimenticolales</taxon>
        <taxon>Candidatus Polarisedimenticolaceae</taxon>
        <taxon>Candidatus Polarisedimenticola</taxon>
    </lineage>
</organism>
<evidence type="ECO:0000256" key="2">
    <source>
        <dbReference type="ARBA" id="ARBA00023015"/>
    </source>
</evidence>
<dbReference type="InterPro" id="IPR007627">
    <property type="entry name" value="RNA_pol_sigma70_r2"/>
</dbReference>
<keyword evidence="3 6" id="KW-0731">Sigma factor</keyword>